<dbReference type="PANTHER" id="PTHR43378">
    <property type="entry name" value="UDP-3-O-ACYLGLUCOSAMINE N-ACYLTRANSFERASE"/>
    <property type="match status" value="1"/>
</dbReference>
<dbReference type="GO" id="GO:0051082">
    <property type="term" value="F:unfolded protein binding"/>
    <property type="evidence" value="ECO:0007669"/>
    <property type="project" value="InterPro"/>
</dbReference>
<dbReference type="PANTHER" id="PTHR43378:SF2">
    <property type="entry name" value="UDP-3-O-ACYLGLUCOSAMINE N-ACYLTRANSFERASE 1, MITOCHONDRIAL-RELATED"/>
    <property type="match status" value="1"/>
</dbReference>
<evidence type="ECO:0000256" key="4">
    <source>
        <dbReference type="ARBA" id="ARBA00023098"/>
    </source>
</evidence>
<dbReference type="GO" id="GO:0016020">
    <property type="term" value="C:membrane"/>
    <property type="evidence" value="ECO:0007669"/>
    <property type="project" value="GOC"/>
</dbReference>
<keyword evidence="3" id="KW-0808">Transferase</keyword>
<dbReference type="Pfam" id="PF03938">
    <property type="entry name" value="OmpH"/>
    <property type="match status" value="1"/>
</dbReference>
<protein>
    <recommendedName>
        <fullName evidence="7">UDP-3-O-(3-hydroxymyristoyl)glucosamine N-acyltransferase</fullName>
    </recommendedName>
</protein>
<keyword evidence="5" id="KW-0012">Acyltransferase</keyword>
<name>A0A7R8WSZ5_9CRUS</name>
<dbReference type="GO" id="GO:0009245">
    <property type="term" value="P:lipid A biosynthetic process"/>
    <property type="evidence" value="ECO:0007669"/>
    <property type="project" value="UniProtKB-KW"/>
</dbReference>
<reference evidence="6" key="1">
    <citation type="submission" date="2020-11" db="EMBL/GenBank/DDBJ databases">
        <authorList>
            <person name="Tran Van P."/>
        </authorList>
    </citation>
    <scope>NUCLEOTIDE SEQUENCE</scope>
</reference>
<dbReference type="NCBIfam" id="TIGR01853">
    <property type="entry name" value="lipid_A_lpxD"/>
    <property type="match status" value="1"/>
</dbReference>
<dbReference type="CDD" id="cd03352">
    <property type="entry name" value="LbH_LpxD"/>
    <property type="match status" value="1"/>
</dbReference>
<gene>
    <name evidence="6" type="ORF">CTOB1V02_LOCUS15382</name>
</gene>
<dbReference type="InterPro" id="IPR024930">
    <property type="entry name" value="Skp_dom_sf"/>
</dbReference>
<dbReference type="OrthoDB" id="8300393at2759"/>
<feature type="non-terminal residue" evidence="6">
    <location>
        <position position="298"/>
    </location>
</feature>
<dbReference type="Gene3D" id="3.30.910.20">
    <property type="entry name" value="Skp domain"/>
    <property type="match status" value="1"/>
</dbReference>
<keyword evidence="4" id="KW-0443">Lipid metabolism</keyword>
<dbReference type="InterPro" id="IPR005632">
    <property type="entry name" value="Chaperone_Skp"/>
</dbReference>
<dbReference type="NCBIfam" id="NF002060">
    <property type="entry name" value="PRK00892.1"/>
    <property type="match status" value="1"/>
</dbReference>
<accession>A0A7R8WSZ5</accession>
<proteinExistence type="predicted"/>
<organism evidence="6">
    <name type="scientific">Cyprideis torosa</name>
    <dbReference type="NCBI Taxonomy" id="163714"/>
    <lineage>
        <taxon>Eukaryota</taxon>
        <taxon>Metazoa</taxon>
        <taxon>Ecdysozoa</taxon>
        <taxon>Arthropoda</taxon>
        <taxon>Crustacea</taxon>
        <taxon>Oligostraca</taxon>
        <taxon>Ostracoda</taxon>
        <taxon>Podocopa</taxon>
        <taxon>Podocopida</taxon>
        <taxon>Cytherocopina</taxon>
        <taxon>Cytheroidea</taxon>
        <taxon>Cytherideidae</taxon>
        <taxon>Cyprideis</taxon>
    </lineage>
</organism>
<evidence type="ECO:0000256" key="2">
    <source>
        <dbReference type="ARBA" id="ARBA00022556"/>
    </source>
</evidence>
<dbReference type="InterPro" id="IPR001451">
    <property type="entry name" value="Hexapep"/>
</dbReference>
<keyword evidence="1" id="KW-0444">Lipid biosynthesis</keyword>
<dbReference type="SUPFAM" id="SSF51161">
    <property type="entry name" value="Trimeric LpxA-like enzymes"/>
    <property type="match status" value="1"/>
</dbReference>
<dbReference type="EMBL" id="OB689443">
    <property type="protein sequence ID" value="CAD7237567.1"/>
    <property type="molecule type" value="Genomic_DNA"/>
</dbReference>
<dbReference type="Gene3D" id="2.160.10.10">
    <property type="entry name" value="Hexapeptide repeat proteins"/>
    <property type="match status" value="1"/>
</dbReference>
<dbReference type="PROSITE" id="PS00101">
    <property type="entry name" value="HEXAPEP_TRANSFERASES"/>
    <property type="match status" value="1"/>
</dbReference>
<keyword evidence="2" id="KW-0441">Lipid A biosynthesis</keyword>
<dbReference type="InterPro" id="IPR007691">
    <property type="entry name" value="LpxD"/>
</dbReference>
<sequence>MENDLRDRLREFKRKSDGFTEDFSMARNEALSGLQGKIYKAISEVAKERNYDLVLSENVLYMNEQVDLTDEVLKRLKKMGAGAVILKQEYAAQCPVTALVSDNPYLAYAKAAQLLFPRSTGGGLRGENVVIGASSRVAVSADIGPNVIVGNRVEIGEGVVIGAGCVISDDCVIGAFTEIQPRVSILGGAEIGQHCLIHSGAVVGSDGFGFANEAGRWVKIPQVGKVVIGNHVDVGANTTVDRGAIEDTIIHDGVKLDNQIHIAHNVEIGEHTIMAGGVKIAGSTKIGRYCLFGGNVGV</sequence>
<evidence type="ECO:0008006" key="7">
    <source>
        <dbReference type="Google" id="ProtNLM"/>
    </source>
</evidence>
<evidence type="ECO:0000313" key="6">
    <source>
        <dbReference type="EMBL" id="CAD7237567.1"/>
    </source>
</evidence>
<dbReference type="SUPFAM" id="SSF111384">
    <property type="entry name" value="OmpH-like"/>
    <property type="match status" value="1"/>
</dbReference>
<evidence type="ECO:0000256" key="3">
    <source>
        <dbReference type="ARBA" id="ARBA00022679"/>
    </source>
</evidence>
<dbReference type="AlphaFoldDB" id="A0A7R8WSZ5"/>
<dbReference type="InterPro" id="IPR011004">
    <property type="entry name" value="Trimer_LpxA-like_sf"/>
</dbReference>
<dbReference type="Pfam" id="PF00132">
    <property type="entry name" value="Hexapep"/>
    <property type="match status" value="3"/>
</dbReference>
<dbReference type="GO" id="GO:0016410">
    <property type="term" value="F:N-acyltransferase activity"/>
    <property type="evidence" value="ECO:0007669"/>
    <property type="project" value="InterPro"/>
</dbReference>
<evidence type="ECO:0000256" key="1">
    <source>
        <dbReference type="ARBA" id="ARBA00022516"/>
    </source>
</evidence>
<dbReference type="InterPro" id="IPR018357">
    <property type="entry name" value="Hexapep_transf_CS"/>
</dbReference>
<evidence type="ECO:0000256" key="5">
    <source>
        <dbReference type="ARBA" id="ARBA00023315"/>
    </source>
</evidence>